<dbReference type="InterPro" id="IPR043428">
    <property type="entry name" value="LivM-like"/>
</dbReference>
<feature type="transmembrane region" description="Helical" evidence="6">
    <location>
        <begin position="427"/>
        <end position="449"/>
    </location>
</feature>
<feature type="transmembrane region" description="Helical" evidence="6">
    <location>
        <begin position="131"/>
        <end position="149"/>
    </location>
</feature>
<keyword evidence="8" id="KW-1185">Reference proteome</keyword>
<reference evidence="8" key="1">
    <citation type="submission" date="2023-07" db="EMBL/GenBank/DDBJ databases">
        <title>30 novel species of actinomycetes from the DSMZ collection.</title>
        <authorList>
            <person name="Nouioui I."/>
        </authorList>
    </citation>
    <scope>NUCLEOTIDE SEQUENCE [LARGE SCALE GENOMIC DNA]</scope>
    <source>
        <strain evidence="8">DSM 44399</strain>
    </source>
</reference>
<feature type="transmembrane region" description="Helical" evidence="6">
    <location>
        <begin position="623"/>
        <end position="646"/>
    </location>
</feature>
<evidence type="ECO:0000256" key="1">
    <source>
        <dbReference type="ARBA" id="ARBA00004651"/>
    </source>
</evidence>
<evidence type="ECO:0000313" key="7">
    <source>
        <dbReference type="EMBL" id="MDT0261264.1"/>
    </source>
</evidence>
<feature type="transmembrane region" description="Helical" evidence="6">
    <location>
        <begin position="306"/>
        <end position="329"/>
    </location>
</feature>
<sequence length="749" mass="79523">MKRLGLGSDAARRLLGCLAASVVLAMMWGPQEGSQTDYGYAFRQAVLKPRIFVFLLLGVLLFLAITFRPKVVPYLTRPGVWPLVGGAVTVIAAHTLMHWYDPAGDAKFGTVAKAVANTNGLSPLTTAFFGWLWWAQLLVVIVLGATAIARRNSVLAWATAVVAALAAVVCYFAHSDVASVGTGIDHSLGVYVAVLGYLVVVVAAVFVALSHAQVAQGRVAVNRVLGWRPGFPLAVLGFVLGIFSLATATWFSPQHFNATLSDTHNLFLNTALAPLAVQYLIWLAWLLLAVTAVLAGGASYFRMRALGWVAAVVGVASVLITLITIYDFSDLAASENIDNATGPWQNLGAGGWMACAAFFLMGAAGYVAATAPNREATRHEAMPAVDSDAVSSGRSARTSFLSAPGAVRSGILLVIAIALFYPPTANGFWQSVLVSEIGIYVLLAVGLNVVVGWAGLLDLGFIAFYAIGSYTTAYLVGSLPIKPPSWLNMSPLLAIPFAIVICLLAGLALGAPTLRLRGDYLAIVTLGFGEIIRIVAVNADPVTNGSRGPSEQVPHPVIHLGPVHITWGLNQLQYWYLLLVLVVVVVILFRRLENSRIGRSWAAIREDEVAAQATGINTFQIKLLAFAIGASTSGLAGVFFASQVGFFNPENFVLNNSILVVAYVVFGGMGSLPGAMAGAALLTWLPEFLKDQVPAADRQMWIGAVVLAMMIFRPGGVLPARRRAVELSGYEQEEIEARDVPIAEGIGAR</sequence>
<feature type="transmembrane region" description="Helical" evidence="6">
    <location>
        <begin position="79"/>
        <end position="100"/>
    </location>
</feature>
<keyword evidence="3 6" id="KW-0812">Transmembrane</keyword>
<feature type="transmembrane region" description="Helical" evidence="6">
    <location>
        <begin position="572"/>
        <end position="589"/>
    </location>
</feature>
<evidence type="ECO:0000256" key="2">
    <source>
        <dbReference type="ARBA" id="ARBA00022475"/>
    </source>
</evidence>
<feature type="transmembrane region" description="Helical" evidence="6">
    <location>
        <begin position="658"/>
        <end position="682"/>
    </location>
</feature>
<feature type="transmembrane region" description="Helical" evidence="6">
    <location>
        <begin position="400"/>
        <end position="421"/>
    </location>
</feature>
<dbReference type="RefSeq" id="WP_311422421.1">
    <property type="nucleotide sequence ID" value="NZ_JAVREH010000007.1"/>
</dbReference>
<dbReference type="PANTHER" id="PTHR30482">
    <property type="entry name" value="HIGH-AFFINITY BRANCHED-CHAIN AMINO ACID TRANSPORT SYSTEM PERMEASE"/>
    <property type="match status" value="1"/>
</dbReference>
<comment type="subcellular location">
    <subcellularLocation>
        <location evidence="1">Cell membrane</location>
        <topology evidence="1">Multi-pass membrane protein</topology>
    </subcellularLocation>
</comment>
<organism evidence="7 8">
    <name type="scientific">Jatrophihabitans lederbergiae</name>
    <dbReference type="NCBI Taxonomy" id="3075547"/>
    <lineage>
        <taxon>Bacteria</taxon>
        <taxon>Bacillati</taxon>
        <taxon>Actinomycetota</taxon>
        <taxon>Actinomycetes</taxon>
        <taxon>Jatrophihabitantales</taxon>
        <taxon>Jatrophihabitantaceae</taxon>
        <taxon>Jatrophihabitans</taxon>
    </lineage>
</organism>
<keyword evidence="5 6" id="KW-0472">Membrane</keyword>
<accession>A0ABU2J9D8</accession>
<feature type="transmembrane region" description="Helical" evidence="6">
    <location>
        <begin position="349"/>
        <end position="369"/>
    </location>
</feature>
<feature type="transmembrane region" description="Helical" evidence="6">
    <location>
        <begin position="186"/>
        <end position="209"/>
    </location>
</feature>
<keyword evidence="2" id="KW-1003">Cell membrane</keyword>
<gene>
    <name evidence="7" type="ORF">RM423_07630</name>
</gene>
<feature type="transmembrane region" description="Helical" evidence="6">
    <location>
        <begin position="520"/>
        <end position="539"/>
    </location>
</feature>
<evidence type="ECO:0000256" key="4">
    <source>
        <dbReference type="ARBA" id="ARBA00022989"/>
    </source>
</evidence>
<feature type="transmembrane region" description="Helical" evidence="6">
    <location>
        <begin position="456"/>
        <end position="477"/>
    </location>
</feature>
<dbReference type="CDD" id="cd06581">
    <property type="entry name" value="TM_PBP1_LivM_like"/>
    <property type="match status" value="1"/>
</dbReference>
<proteinExistence type="predicted"/>
<feature type="transmembrane region" description="Helical" evidence="6">
    <location>
        <begin position="49"/>
        <end position="67"/>
    </location>
</feature>
<feature type="transmembrane region" description="Helical" evidence="6">
    <location>
        <begin position="489"/>
        <end position="508"/>
    </location>
</feature>
<evidence type="ECO:0000313" key="8">
    <source>
        <dbReference type="Proteomes" id="UP001183176"/>
    </source>
</evidence>
<feature type="transmembrane region" description="Helical" evidence="6">
    <location>
        <begin position="271"/>
        <end position="294"/>
    </location>
</feature>
<name>A0ABU2J9D8_9ACTN</name>
<protein>
    <submittedName>
        <fullName evidence="7">Branched-chain amino acid ABC transporter permease</fullName>
    </submittedName>
</protein>
<feature type="transmembrane region" description="Helical" evidence="6">
    <location>
        <begin position="230"/>
        <end position="251"/>
    </location>
</feature>
<evidence type="ECO:0000256" key="3">
    <source>
        <dbReference type="ARBA" id="ARBA00022692"/>
    </source>
</evidence>
<comment type="caution">
    <text evidence="7">The sequence shown here is derived from an EMBL/GenBank/DDBJ whole genome shotgun (WGS) entry which is preliminary data.</text>
</comment>
<feature type="transmembrane region" description="Helical" evidence="6">
    <location>
        <begin position="154"/>
        <end position="174"/>
    </location>
</feature>
<dbReference type="Proteomes" id="UP001183176">
    <property type="component" value="Unassembled WGS sequence"/>
</dbReference>
<dbReference type="InterPro" id="IPR001851">
    <property type="entry name" value="ABC_transp_permease"/>
</dbReference>
<dbReference type="Pfam" id="PF02653">
    <property type="entry name" value="BPD_transp_2"/>
    <property type="match status" value="1"/>
</dbReference>
<evidence type="ECO:0000256" key="5">
    <source>
        <dbReference type="ARBA" id="ARBA00023136"/>
    </source>
</evidence>
<keyword evidence="4 6" id="KW-1133">Transmembrane helix</keyword>
<evidence type="ECO:0000256" key="6">
    <source>
        <dbReference type="SAM" id="Phobius"/>
    </source>
</evidence>
<dbReference type="EMBL" id="JAVREH010000007">
    <property type="protein sequence ID" value="MDT0261264.1"/>
    <property type="molecule type" value="Genomic_DNA"/>
</dbReference>
<dbReference type="PANTHER" id="PTHR30482:SF10">
    <property type="entry name" value="HIGH-AFFINITY BRANCHED-CHAIN AMINO ACID TRANSPORT PROTEIN BRAE"/>
    <property type="match status" value="1"/>
</dbReference>